<dbReference type="RefSeq" id="WP_040324233.1">
    <property type="nucleotide sequence ID" value="NZ_ALPT02000102.1"/>
</dbReference>
<accession>A0A094WDH5</accession>
<dbReference type="STRING" id="1218173.BALCAV_0220125"/>
<dbReference type="Proteomes" id="UP000002754">
    <property type="component" value="Unassembled WGS sequence"/>
</dbReference>
<feature type="non-terminal residue" evidence="1">
    <location>
        <position position="1"/>
    </location>
</feature>
<evidence type="ECO:0000313" key="2">
    <source>
        <dbReference type="Proteomes" id="UP000002754"/>
    </source>
</evidence>
<sequence length="174" mass="19654">FIIQQLLVHNITPICVTTSKWKKEEIEKIAPCSVELLQNIMGSNAKKTINQNITHVFDPFFDMNIEYGMHFLQTSGTYITCGLRDQPPFPSINSSTDKESTLRGALAMSIMKNISILGNCLGVKEDLESAVSLHGKHKKMNVIIDSKYELHESINFIRRTFFDPSKFGKCVISL</sequence>
<dbReference type="AlphaFoldDB" id="A0A094WDH5"/>
<proteinExistence type="predicted"/>
<reference evidence="1 2" key="1">
    <citation type="journal article" date="2014" name="Genome Announc.">
        <title>Draft Genome Sequence of Bacillus alcalophilus AV1934, a Classic Alkaliphile Isolated from Human Feces in 1934.</title>
        <authorList>
            <person name="Attie O."/>
            <person name="Jayaprakash A."/>
            <person name="Shah H."/>
            <person name="Paulsen I.T."/>
            <person name="Morino M."/>
            <person name="Takahashi Y."/>
            <person name="Narumi I."/>
            <person name="Sachidanandam R."/>
            <person name="Satoh K."/>
            <person name="Ito M."/>
            <person name="Krulwich T.A."/>
        </authorList>
    </citation>
    <scope>NUCLEOTIDE SEQUENCE [LARGE SCALE GENOMIC DNA]</scope>
    <source>
        <strain evidence="1 2">AV1934</strain>
    </source>
</reference>
<protein>
    <submittedName>
        <fullName evidence="1">Uncharacterized protein</fullName>
    </submittedName>
</protein>
<name>A0A094WDH5_ALKAL</name>
<dbReference type="EMBL" id="ALPT02000102">
    <property type="protein sequence ID" value="KGA95794.1"/>
    <property type="molecule type" value="Genomic_DNA"/>
</dbReference>
<dbReference type="eggNOG" id="COG0604">
    <property type="taxonomic scope" value="Bacteria"/>
</dbReference>
<gene>
    <name evidence="1" type="ORF">BALCAV_0220125</name>
</gene>
<organism evidence="1 2">
    <name type="scientific">Alkalihalobacillus alcalophilus ATCC 27647 = CGMCC 1.3604</name>
    <dbReference type="NCBI Taxonomy" id="1218173"/>
    <lineage>
        <taxon>Bacteria</taxon>
        <taxon>Bacillati</taxon>
        <taxon>Bacillota</taxon>
        <taxon>Bacilli</taxon>
        <taxon>Bacillales</taxon>
        <taxon>Bacillaceae</taxon>
        <taxon>Alkalihalobacillus</taxon>
    </lineage>
</organism>
<evidence type="ECO:0000313" key="1">
    <source>
        <dbReference type="EMBL" id="KGA95794.1"/>
    </source>
</evidence>
<dbReference type="Gene3D" id="3.40.50.720">
    <property type="entry name" value="NAD(P)-binding Rossmann-like Domain"/>
    <property type="match status" value="1"/>
</dbReference>
<keyword evidence="2" id="KW-1185">Reference proteome</keyword>
<dbReference type="Gene3D" id="3.90.180.10">
    <property type="entry name" value="Medium-chain alcohol dehydrogenases, catalytic domain"/>
    <property type="match status" value="1"/>
</dbReference>
<comment type="caution">
    <text evidence="1">The sequence shown here is derived from an EMBL/GenBank/DDBJ whole genome shotgun (WGS) entry which is preliminary data.</text>
</comment>